<dbReference type="KEGG" id="ptm:GSPATT00018538001"/>
<dbReference type="AlphaFoldDB" id="A0DMR7"/>
<dbReference type="HOGENOM" id="CLU_774931_0_0_1"/>
<sequence length="358" mass="41011">MNKINFIYIMICKIECQIHKGEKLSAICVDSYCVANTQCCPLCIKEAHNVHEHKVVSLNSLQSFISDQENIKRQNLEFNSVKQQLIANRFQLAELTEMIDAKIEMLNKNQLGFNLSIDQLMTLDSEELPVLKILLNQYEIQNNMIVGIDQQIKSKMEMQISQLLSQINILTTEYTKKIRQNLSKLSVDQFKEELKFSEVNKHKHIQLNEGRTATLTQQIGYAVIYSEQSFDPSKESFKCSFLVNNLSYGLVGFGSLEASKTMQYQIYDFSKGHGFYALHNTGVIYHSDDPAINNTKIKPLSFDKADSVVCYYDAQSQSFTFFKESNKNEKYTMKLIDPSKKLYPVAILFGPGDSISFI</sequence>
<feature type="domain" description="B30.2/SPRY" evidence="1">
    <location>
        <begin position="174"/>
        <end position="358"/>
    </location>
</feature>
<dbReference type="EMBL" id="CT868507">
    <property type="protein sequence ID" value="CAK84334.1"/>
    <property type="molecule type" value="Genomic_DNA"/>
</dbReference>
<protein>
    <recommendedName>
        <fullName evidence="1">B30.2/SPRY domain-containing protein</fullName>
    </recommendedName>
</protein>
<evidence type="ECO:0000259" key="1">
    <source>
        <dbReference type="PROSITE" id="PS50188"/>
    </source>
</evidence>
<dbReference type="PROSITE" id="PS50188">
    <property type="entry name" value="B302_SPRY"/>
    <property type="match status" value="1"/>
</dbReference>
<reference evidence="2 3" key="1">
    <citation type="journal article" date="2006" name="Nature">
        <title>Global trends of whole-genome duplications revealed by the ciliate Paramecium tetraurelia.</title>
        <authorList>
            <consortium name="Genoscope"/>
            <person name="Aury J.-M."/>
            <person name="Jaillon O."/>
            <person name="Duret L."/>
            <person name="Noel B."/>
            <person name="Jubin C."/>
            <person name="Porcel B.M."/>
            <person name="Segurens B."/>
            <person name="Daubin V."/>
            <person name="Anthouard V."/>
            <person name="Aiach N."/>
            <person name="Arnaiz O."/>
            <person name="Billaut A."/>
            <person name="Beisson J."/>
            <person name="Blanc I."/>
            <person name="Bouhouche K."/>
            <person name="Camara F."/>
            <person name="Duharcourt S."/>
            <person name="Guigo R."/>
            <person name="Gogendeau D."/>
            <person name="Katinka M."/>
            <person name="Keller A.-M."/>
            <person name="Kissmehl R."/>
            <person name="Klotz C."/>
            <person name="Koll F."/>
            <person name="Le Moue A."/>
            <person name="Lepere C."/>
            <person name="Malinsky S."/>
            <person name="Nowacki M."/>
            <person name="Nowak J.K."/>
            <person name="Plattner H."/>
            <person name="Poulain J."/>
            <person name="Ruiz F."/>
            <person name="Serrano V."/>
            <person name="Zagulski M."/>
            <person name="Dessen P."/>
            <person name="Betermier M."/>
            <person name="Weissenbach J."/>
            <person name="Scarpelli C."/>
            <person name="Schachter V."/>
            <person name="Sperling L."/>
            <person name="Meyer E."/>
            <person name="Cohen J."/>
            <person name="Wincker P."/>
        </authorList>
    </citation>
    <scope>NUCLEOTIDE SEQUENCE [LARGE SCALE GENOMIC DNA]</scope>
    <source>
        <strain evidence="2 3">Stock d4-2</strain>
    </source>
</reference>
<dbReference type="Proteomes" id="UP000000600">
    <property type="component" value="Unassembled WGS sequence"/>
</dbReference>
<dbReference type="InterPro" id="IPR043136">
    <property type="entry name" value="B30.2/SPRY_sf"/>
</dbReference>
<dbReference type="OrthoDB" id="287153at2759"/>
<dbReference type="InParanoid" id="A0DMR7"/>
<dbReference type="Gene3D" id="2.60.120.920">
    <property type="match status" value="1"/>
</dbReference>
<gene>
    <name evidence="2" type="ORF">GSPATT00018538001</name>
</gene>
<dbReference type="RefSeq" id="XP_001451731.1">
    <property type="nucleotide sequence ID" value="XM_001451694.2"/>
</dbReference>
<evidence type="ECO:0000313" key="2">
    <source>
        <dbReference type="EMBL" id="CAK84334.1"/>
    </source>
</evidence>
<evidence type="ECO:0000313" key="3">
    <source>
        <dbReference type="Proteomes" id="UP000000600"/>
    </source>
</evidence>
<dbReference type="InterPro" id="IPR001870">
    <property type="entry name" value="B30.2/SPRY"/>
</dbReference>
<accession>A0DMR7</accession>
<dbReference type="SUPFAM" id="SSF49899">
    <property type="entry name" value="Concanavalin A-like lectins/glucanases"/>
    <property type="match status" value="1"/>
</dbReference>
<proteinExistence type="predicted"/>
<keyword evidence="3" id="KW-1185">Reference proteome</keyword>
<organism evidence="2 3">
    <name type="scientific">Paramecium tetraurelia</name>
    <dbReference type="NCBI Taxonomy" id="5888"/>
    <lineage>
        <taxon>Eukaryota</taxon>
        <taxon>Sar</taxon>
        <taxon>Alveolata</taxon>
        <taxon>Ciliophora</taxon>
        <taxon>Intramacronucleata</taxon>
        <taxon>Oligohymenophorea</taxon>
        <taxon>Peniculida</taxon>
        <taxon>Parameciidae</taxon>
        <taxon>Paramecium</taxon>
    </lineage>
</organism>
<dbReference type="InterPro" id="IPR013320">
    <property type="entry name" value="ConA-like_dom_sf"/>
</dbReference>
<name>A0DMR7_PARTE</name>
<dbReference type="GeneID" id="5037516"/>
<dbReference type="OMA" id="MICKIEC"/>